<protein>
    <submittedName>
        <fullName evidence="2">Cell division protein FtsA</fullName>
    </submittedName>
</protein>
<keyword evidence="2" id="KW-0131">Cell cycle</keyword>
<dbReference type="EMBL" id="BAUV01000006">
    <property type="protein sequence ID" value="GAE34175.1"/>
    <property type="molecule type" value="Genomic_DNA"/>
</dbReference>
<feature type="domain" description="SHS2" evidence="1">
    <location>
        <begin position="9"/>
        <end position="206"/>
    </location>
</feature>
<name>W4QPY7_HALA3</name>
<dbReference type="AlphaFoldDB" id="W4QPY7"/>
<dbReference type="InterPro" id="IPR003494">
    <property type="entry name" value="SHS2_FtsA"/>
</dbReference>
<dbReference type="Proteomes" id="UP000018896">
    <property type="component" value="Unassembled WGS sequence"/>
</dbReference>
<dbReference type="OrthoDB" id="9768127at2"/>
<accession>W4QPY7</accession>
<dbReference type="Gene3D" id="3.30.420.40">
    <property type="match status" value="2"/>
</dbReference>
<dbReference type="SMART" id="SM00842">
    <property type="entry name" value="FtsA"/>
    <property type="match status" value="1"/>
</dbReference>
<gene>
    <name evidence="2" type="ORF">JCM9157_1218</name>
</gene>
<proteinExistence type="predicted"/>
<dbReference type="GO" id="GO:0051301">
    <property type="term" value="P:cell division"/>
    <property type="evidence" value="ECO:0007669"/>
    <property type="project" value="UniProtKB-KW"/>
</dbReference>
<dbReference type="Gene3D" id="3.30.1490.300">
    <property type="match status" value="1"/>
</dbReference>
<evidence type="ECO:0000313" key="3">
    <source>
        <dbReference type="Proteomes" id="UP000018896"/>
    </source>
</evidence>
<comment type="caution">
    <text evidence="2">The sequence shown here is derived from an EMBL/GenBank/DDBJ whole genome shotgun (WGS) entry which is preliminary data.</text>
</comment>
<dbReference type="InterPro" id="IPR043129">
    <property type="entry name" value="ATPase_NBD"/>
</dbReference>
<dbReference type="SUPFAM" id="SSF53067">
    <property type="entry name" value="Actin-like ATPase domain"/>
    <property type="match status" value="2"/>
</dbReference>
<keyword evidence="2" id="KW-0132">Cell division</keyword>
<dbReference type="PANTHER" id="PTHR32432:SF3">
    <property type="entry name" value="ETHANOLAMINE UTILIZATION PROTEIN EUTJ"/>
    <property type="match status" value="1"/>
</dbReference>
<dbReference type="InterPro" id="IPR050696">
    <property type="entry name" value="FtsA/MreB"/>
</dbReference>
<evidence type="ECO:0000259" key="1">
    <source>
        <dbReference type="SMART" id="SM00842"/>
    </source>
</evidence>
<reference evidence="2 3" key="1">
    <citation type="journal article" date="2014" name="Genome Announc.">
        <title>Draft Genome Sequences of Three Alkaliphilic Bacillus Strains, Bacillus wakoensis JCM 9140T, Bacillus akibai JCM 9157T, and Bacillus hemicellulosilyticus JCM 9152T.</title>
        <authorList>
            <person name="Yuki M."/>
            <person name="Oshima K."/>
            <person name="Suda W."/>
            <person name="Oshida Y."/>
            <person name="Kitamura K."/>
            <person name="Iida T."/>
            <person name="Hattori M."/>
            <person name="Ohkuma M."/>
        </authorList>
    </citation>
    <scope>NUCLEOTIDE SEQUENCE [LARGE SCALE GENOMIC DNA]</scope>
    <source>
        <strain evidence="2 3">JCM 9157</strain>
    </source>
</reference>
<dbReference type="CDD" id="cd24004">
    <property type="entry name" value="ASKHA_NBD_PilM-like"/>
    <property type="match status" value="1"/>
</dbReference>
<dbReference type="Pfam" id="PF14450">
    <property type="entry name" value="FtsA"/>
    <property type="match status" value="1"/>
</dbReference>
<evidence type="ECO:0000313" key="2">
    <source>
        <dbReference type="EMBL" id="GAE34175.1"/>
    </source>
</evidence>
<organism evidence="2 3">
    <name type="scientific">Halalkalibacter akibai (strain ATCC 43226 / DSM 21942 / CIP 109018 / JCM 9157 / 1139)</name>
    <name type="common">Bacillus akibai</name>
    <dbReference type="NCBI Taxonomy" id="1236973"/>
    <lineage>
        <taxon>Bacteria</taxon>
        <taxon>Bacillati</taxon>
        <taxon>Bacillota</taxon>
        <taxon>Bacilli</taxon>
        <taxon>Bacillales</taxon>
        <taxon>Bacillaceae</taxon>
        <taxon>Halalkalibacter</taxon>
    </lineage>
</organism>
<dbReference type="PANTHER" id="PTHR32432">
    <property type="entry name" value="CELL DIVISION PROTEIN FTSA-RELATED"/>
    <property type="match status" value="1"/>
</dbReference>
<dbReference type="RefSeq" id="WP_035662956.1">
    <property type="nucleotide sequence ID" value="NZ_BAUV01000006.1"/>
</dbReference>
<dbReference type="eggNOG" id="COG0849">
    <property type="taxonomic scope" value="Bacteria"/>
</dbReference>
<dbReference type="STRING" id="1236973.JCM9157_1218"/>
<sequence length="718" mass="79140">MTHVQNTPLFALDIGTRSVVGLLLEQNENQYQLIDSFVEEHNERAMLDGQIHDVPSVAKVILRVKTYLEERHGHLNKVCVAAAGRSLKTRRSEFTLEIENKPMLSRDDLLHLELSAVQNAQFLLANEQVEDGAFEYYCVGYSVLYYRLDGEPIGSLLDQTGKQASVEVIATFLPKVVVESLLAALSRADLELEALTLEPIAAINVLIPPSMRRLNVALVDIGAGTSDIAITDENTIIAYGMVPVAGDEITEAISDSYLLDFPDAEKMKRQLLKEDLITIQDILGVESTLEKSVIVESITGAVENLANSISNEIMNLNGKAPQAVMLVGGGSLTPLLPQMIANRLNLSESRVAIRGADAIKLLKQDHAIPLGPELVTPIGIAIAAKENPIEYISVTINDRTLRLFDIKTLTVGDGLLAAGIEIAKLYGKPGLAIMATVQNQLISIPGEHGHPPVLLKNNEPTTLDAPLTPGDAVIVEPGKNGAAPSVTLRDLIEDEPNLTVFVNGIKKQFASKLILNGKVVTKETPVQDRDHITVQQVITVNDLFDALQLHDFLVPITLFINDKKWIDSTWTPTILVNNKPSRLDQKLTNLDRIDWEAKTKLTVSDLLQAKKVKVTEHLTVFFNEKPITLERPLVEVHRENKRLTLEDELQTNDCLKLTRKETSDFIVQDLFSFVDLNIDSLTGKKLILKKNGEDTFFSSELYSGDKIELIVKDVSSNA</sequence>
<keyword evidence="3" id="KW-1185">Reference proteome</keyword>